<keyword evidence="1" id="KW-0229">DNA integration</keyword>
<keyword evidence="3" id="KW-0233">DNA recombination</keyword>
<dbReference type="PANTHER" id="PTHR30349">
    <property type="entry name" value="PHAGE INTEGRASE-RELATED"/>
    <property type="match status" value="1"/>
</dbReference>
<dbReference type="Pfam" id="PF00589">
    <property type="entry name" value="Phage_integrase"/>
    <property type="match status" value="1"/>
</dbReference>
<keyword evidence="2" id="KW-0238">DNA-binding</keyword>
<dbReference type="InterPro" id="IPR022000">
    <property type="entry name" value="Min27-like_integrase_DNA_bind"/>
</dbReference>
<dbReference type="EMBL" id="PQVW01000004">
    <property type="protein sequence ID" value="POZ24194.1"/>
    <property type="molecule type" value="Genomic_DNA"/>
</dbReference>
<dbReference type="RefSeq" id="WP_103948541.1">
    <property type="nucleotide sequence ID" value="NZ_PQVT01000004.1"/>
</dbReference>
<evidence type="ECO:0000256" key="2">
    <source>
        <dbReference type="ARBA" id="ARBA00023125"/>
    </source>
</evidence>
<evidence type="ECO:0000313" key="6">
    <source>
        <dbReference type="Proteomes" id="UP000237025"/>
    </source>
</evidence>
<dbReference type="PROSITE" id="PS51898">
    <property type="entry name" value="TYR_RECOMBINASE"/>
    <property type="match status" value="1"/>
</dbReference>
<dbReference type="InterPro" id="IPR013762">
    <property type="entry name" value="Integrase-like_cat_sf"/>
</dbReference>
<keyword evidence="6" id="KW-1185">Reference proteome</keyword>
<dbReference type="InterPro" id="IPR010998">
    <property type="entry name" value="Integrase_recombinase_N"/>
</dbReference>
<dbReference type="Pfam" id="PF12167">
    <property type="entry name" value="Arm-DNA-bind_2"/>
    <property type="match status" value="1"/>
</dbReference>
<dbReference type="Proteomes" id="UP000237025">
    <property type="component" value="Unassembled WGS sequence"/>
</dbReference>
<proteinExistence type="predicted"/>
<dbReference type="SUPFAM" id="SSF56349">
    <property type="entry name" value="DNA breaking-rejoining enzymes"/>
    <property type="match status" value="1"/>
</dbReference>
<feature type="domain" description="Tyr recombinase" evidence="4">
    <location>
        <begin position="193"/>
        <end position="400"/>
    </location>
</feature>
<dbReference type="CDD" id="cd01189">
    <property type="entry name" value="INT_ICEBs1_C_like"/>
    <property type="match status" value="1"/>
</dbReference>
<dbReference type="Gene3D" id="1.10.150.130">
    <property type="match status" value="1"/>
</dbReference>
<name>A0ABX5A3A8_9ENTR</name>
<evidence type="ECO:0000256" key="3">
    <source>
        <dbReference type="ARBA" id="ARBA00023172"/>
    </source>
</evidence>
<dbReference type="InterPro" id="IPR011010">
    <property type="entry name" value="DNA_brk_join_enz"/>
</dbReference>
<sequence>MAGFPTGVEIHNGKLRISFKYKNIRCREVLQGWAVNNSNIKKAGNLRALICAEIQLGTFKYEERFPESKALTKFSTPVKSVLTFGELCDAYHAVKEVEISPATMMITRSVSTLFTKIIGESTSLEEIQLNDMLLYRKKLLEGEFKARSDGQRTVRTVNAFMGQLCRMLSFAHQSNYIQHKPFENIKSLKTSELDPDPLLKEEFQELSKHWQGQHLNLWSFAVYTGLRHGELTGLAWEDVDLKNGEVHVKRTMTLTKKFGPPKTNAGVRTVKLLKPALEALTRQFELTGNKVPAEIDFYHRERGKIEKQSLRFCFVPNHDEGEMSRHYSQSTINLTWPGAMRKSGVRYRSPYHTRHTYACWLLSAGANPSFIASQMGHKNARMVYTVYSKWIVRMNDDQIDMLNGKI</sequence>
<comment type="caution">
    <text evidence="5">The sequence shown here is derived from an EMBL/GenBank/DDBJ whole genome shotgun (WGS) entry which is preliminary data.</text>
</comment>
<evidence type="ECO:0000259" key="4">
    <source>
        <dbReference type="PROSITE" id="PS51898"/>
    </source>
</evidence>
<dbReference type="Gene3D" id="1.10.443.10">
    <property type="entry name" value="Intergrase catalytic core"/>
    <property type="match status" value="1"/>
</dbReference>
<protein>
    <submittedName>
        <fullName evidence="5">Site-specific integrase</fullName>
    </submittedName>
</protein>
<dbReference type="InterPro" id="IPR002104">
    <property type="entry name" value="Integrase_catalytic"/>
</dbReference>
<accession>A0ABX5A3A8</accession>
<organism evidence="5 6">
    <name type="scientific">Lelliottia aquatilis</name>
    <dbReference type="NCBI Taxonomy" id="2080838"/>
    <lineage>
        <taxon>Bacteria</taxon>
        <taxon>Pseudomonadati</taxon>
        <taxon>Pseudomonadota</taxon>
        <taxon>Gammaproteobacteria</taxon>
        <taxon>Enterobacterales</taxon>
        <taxon>Enterobacteriaceae</taxon>
        <taxon>Lelliottia</taxon>
    </lineage>
</organism>
<gene>
    <name evidence="5" type="ORF">C3712_08265</name>
</gene>
<evidence type="ECO:0000256" key="1">
    <source>
        <dbReference type="ARBA" id="ARBA00022908"/>
    </source>
</evidence>
<evidence type="ECO:0000313" key="5">
    <source>
        <dbReference type="EMBL" id="POZ24194.1"/>
    </source>
</evidence>
<reference evidence="5 6" key="1">
    <citation type="submission" date="2018-02" db="EMBL/GenBank/DDBJ databases">
        <title>Lelliotia aquatilis sp. nov., isolated from drinking water.</title>
        <authorList>
            <person name="Kaempfer P."/>
            <person name="Glaeser S."/>
            <person name="Exner M."/>
            <person name="Doijad S."/>
            <person name="Chakraborty T."/>
        </authorList>
    </citation>
    <scope>NUCLEOTIDE SEQUENCE [LARGE SCALE GENOMIC DNA]</scope>
    <source>
        <strain evidence="5 6">6331-17</strain>
    </source>
</reference>
<dbReference type="PANTHER" id="PTHR30349:SF36">
    <property type="entry name" value="PROPHAGE INTEGRASE INTR-RELATED"/>
    <property type="match status" value="1"/>
</dbReference>
<dbReference type="InterPro" id="IPR050090">
    <property type="entry name" value="Tyrosine_recombinase_XerCD"/>
</dbReference>